<protein>
    <recommendedName>
        <fullName evidence="3">Nucleotidyltransferase-like protein</fullName>
    </recommendedName>
</protein>
<reference evidence="1 2" key="1">
    <citation type="submission" date="2018-05" db="EMBL/GenBank/DDBJ databases">
        <title>Genomic Encyclopedia of Type Strains, Phase IV (KMG-IV): sequencing the most valuable type-strain genomes for metagenomic binning, comparative biology and taxonomic classification.</title>
        <authorList>
            <person name="Goeker M."/>
        </authorList>
    </citation>
    <scope>NUCLEOTIDE SEQUENCE [LARGE SCALE GENOMIC DNA]</scope>
    <source>
        <strain evidence="1 2">DSM 44704</strain>
    </source>
</reference>
<dbReference type="EMBL" id="QJKF01000013">
    <property type="protein sequence ID" value="PXX58727.1"/>
    <property type="molecule type" value="Genomic_DNA"/>
</dbReference>
<comment type="caution">
    <text evidence="1">The sequence shown here is derived from an EMBL/GenBank/DDBJ whole genome shotgun (WGS) entry which is preliminary data.</text>
</comment>
<proteinExistence type="predicted"/>
<accession>A0A318JXT1</accession>
<gene>
    <name evidence="1" type="ORF">DFR70_11362</name>
</gene>
<sequence length="197" mass="22367">MNRPDILEQSRRRTAEAHDILDRLRLLRRWRAFGTPVLVGAVAYELTLAPDIDLEIYCDTPDIRDGFSVLRDCAVLDDVRRARFGNHLDDADEGLYWRLDYRAGDGTDWKIDMWALRRDHPGPCAAQLVAPLRAALTPAVRGAILELKYGVRTGAVPRVPSIDIYRAVIDGGVRSGVELTEWLAAHPRDHLTFWMPR</sequence>
<evidence type="ECO:0008006" key="3">
    <source>
        <dbReference type="Google" id="ProtNLM"/>
    </source>
</evidence>
<dbReference type="AlphaFoldDB" id="A0A318JXT1"/>
<dbReference type="OrthoDB" id="7946528at2"/>
<dbReference type="RefSeq" id="WP_040734505.1">
    <property type="nucleotide sequence ID" value="NZ_QJKF01000013.1"/>
</dbReference>
<evidence type="ECO:0000313" key="1">
    <source>
        <dbReference type="EMBL" id="PXX58727.1"/>
    </source>
</evidence>
<evidence type="ECO:0000313" key="2">
    <source>
        <dbReference type="Proteomes" id="UP000247569"/>
    </source>
</evidence>
<name>A0A318JXT1_9NOCA</name>
<keyword evidence="2" id="KW-1185">Reference proteome</keyword>
<organism evidence="1 2">
    <name type="scientific">Nocardia tenerifensis</name>
    <dbReference type="NCBI Taxonomy" id="228006"/>
    <lineage>
        <taxon>Bacteria</taxon>
        <taxon>Bacillati</taxon>
        <taxon>Actinomycetota</taxon>
        <taxon>Actinomycetes</taxon>
        <taxon>Mycobacteriales</taxon>
        <taxon>Nocardiaceae</taxon>
        <taxon>Nocardia</taxon>
    </lineage>
</organism>
<dbReference type="Proteomes" id="UP000247569">
    <property type="component" value="Unassembled WGS sequence"/>
</dbReference>